<protein>
    <submittedName>
        <fullName evidence="2">Uncharacterized protein</fullName>
    </submittedName>
</protein>
<proteinExistence type="predicted"/>
<evidence type="ECO:0000313" key="3">
    <source>
        <dbReference type="Proteomes" id="UP000076858"/>
    </source>
</evidence>
<dbReference type="Proteomes" id="UP000076858">
    <property type="component" value="Unassembled WGS sequence"/>
</dbReference>
<feature type="compositionally biased region" description="Basic and acidic residues" evidence="1">
    <location>
        <begin position="299"/>
        <end position="317"/>
    </location>
</feature>
<organism evidence="2 3">
    <name type="scientific">Daphnia magna</name>
    <dbReference type="NCBI Taxonomy" id="35525"/>
    <lineage>
        <taxon>Eukaryota</taxon>
        <taxon>Metazoa</taxon>
        <taxon>Ecdysozoa</taxon>
        <taxon>Arthropoda</taxon>
        <taxon>Crustacea</taxon>
        <taxon>Branchiopoda</taxon>
        <taxon>Diplostraca</taxon>
        <taxon>Cladocera</taxon>
        <taxon>Anomopoda</taxon>
        <taxon>Daphniidae</taxon>
        <taxon>Daphnia</taxon>
    </lineage>
</organism>
<sequence length="399" mass="44085">MEIFGDSGKMMKVRGGRVAVGGNRPIQPIDYIGISEEARHQLDAECERPKIKVHQQQSVIDEEIRVLRLRLKTLSDKLTPSGKDNSVCEFFEGECMQDIGPTFMCFEKNCGKLMPAVQSTVCESTCNCASVCAVSSQIHVPSVVVPSVVVPSVVEPLQVPPSKSASENQVSSFKSVTPRVGLYKRPGAQLSIGEAKLSRQNLEARRESHKGFPSDVHYRANLAYRKKYGKDRPNGRNTILLCDSTGRRETTSTNGRARGSIPIIVEGANLIPSPDDDDKEQGIVLDGLVFADGEVRDGGSKKNYVGERSEKNRAESKENEEESEGESEEENKEESEENRVESEVPIGPSVQTTNDVEGWQTHLANYAGLMISSRGINLYILLEVFYEEAIGLFDIFFHI</sequence>
<dbReference type="AlphaFoldDB" id="A0A164TTG3"/>
<gene>
    <name evidence="2" type="ORF">APZ42_024712</name>
</gene>
<feature type="region of interest" description="Disordered" evidence="1">
    <location>
        <begin position="299"/>
        <end position="353"/>
    </location>
</feature>
<keyword evidence="3" id="KW-1185">Reference proteome</keyword>
<dbReference type="EMBL" id="LRGB01001727">
    <property type="protein sequence ID" value="KZS10740.1"/>
    <property type="molecule type" value="Genomic_DNA"/>
</dbReference>
<dbReference type="OrthoDB" id="10480093at2759"/>
<name>A0A164TTG3_9CRUS</name>
<reference evidence="2 3" key="1">
    <citation type="submission" date="2016-03" db="EMBL/GenBank/DDBJ databases">
        <title>EvidentialGene: Evidence-directed Construction of Genes on Genomes.</title>
        <authorList>
            <person name="Gilbert D.G."/>
            <person name="Choi J.-H."/>
            <person name="Mockaitis K."/>
            <person name="Colbourne J."/>
            <person name="Pfrender M."/>
        </authorList>
    </citation>
    <scope>NUCLEOTIDE SEQUENCE [LARGE SCALE GENOMIC DNA]</scope>
    <source>
        <strain evidence="2 3">Xinb3</strain>
        <tissue evidence="2">Complete organism</tissue>
    </source>
</reference>
<comment type="caution">
    <text evidence="2">The sequence shown here is derived from an EMBL/GenBank/DDBJ whole genome shotgun (WGS) entry which is preliminary data.</text>
</comment>
<evidence type="ECO:0000256" key="1">
    <source>
        <dbReference type="SAM" id="MobiDB-lite"/>
    </source>
</evidence>
<evidence type="ECO:0000313" key="2">
    <source>
        <dbReference type="EMBL" id="KZS10740.1"/>
    </source>
</evidence>
<accession>A0A164TTG3</accession>
<feature type="compositionally biased region" description="Acidic residues" evidence="1">
    <location>
        <begin position="318"/>
        <end position="336"/>
    </location>
</feature>